<name>A0ABW4VKU1_9BACT</name>
<evidence type="ECO:0000259" key="1">
    <source>
        <dbReference type="Pfam" id="PF04738"/>
    </source>
</evidence>
<dbReference type="EMBL" id="JBHUHR010000001">
    <property type="protein sequence ID" value="MFD2033390.1"/>
    <property type="molecule type" value="Genomic_DNA"/>
</dbReference>
<dbReference type="Proteomes" id="UP001597361">
    <property type="component" value="Unassembled WGS sequence"/>
</dbReference>
<accession>A0ABW4VKU1</accession>
<dbReference type="Pfam" id="PF14028">
    <property type="entry name" value="Lant_dehydr_C"/>
    <property type="match status" value="1"/>
</dbReference>
<dbReference type="InterPro" id="IPR023809">
    <property type="entry name" value="Thiopep_bacteriocin_synth_dom"/>
</dbReference>
<evidence type="ECO:0000259" key="2">
    <source>
        <dbReference type="Pfam" id="PF14028"/>
    </source>
</evidence>
<evidence type="ECO:0000313" key="4">
    <source>
        <dbReference type="Proteomes" id="UP001597361"/>
    </source>
</evidence>
<dbReference type="InterPro" id="IPR006827">
    <property type="entry name" value="Lant_deHydtase_N"/>
</dbReference>
<dbReference type="Pfam" id="PF04738">
    <property type="entry name" value="Lant_dehydr_N"/>
    <property type="match status" value="1"/>
</dbReference>
<protein>
    <submittedName>
        <fullName evidence="3">Lantibiotic dehydratase</fullName>
    </submittedName>
</protein>
<sequence length="1003" mass="116919">MSKIGHFGFFMVRRPLFSYNSFLKGNWKDFVLNDMRFEEAIFWVSPDLHRELLKLKEGAIKWEQAEKLQETFYKYFIRMSSRSTPFGICAGFSVDKLGEQSTIEEKRIITPDLGFLSKLNKSILRKQELLECLDFYKNPSIYRISDSYRFYDKVENKDNQELFRVASIKVHPIVDQMLEKAAQGCQYEHLLKALGNGQLLEDRKTFINSLIHEKLLISELEYGLLSHDIIDRVDCKLDNSDKLEVEELAKLLKRYCNLISILEESEFGFLPYDEMEQLKDDFFKVLGMDFKGSIFHVDLKKSMDEISLSEKDVRNILEVMKVMDELDMSNKNSSFHLLDKFKRVYFERYNNEEMRLCDVLDADIGIGFPVKDGGGVRGESFLLKYIDDYAGVGNDQRDEVVDNRVLNVPFRKEGLDLAQFLKGKKDLGHNLPPTFVIMFSKLPEGKFLLQDVGGGTASRLLSRFGVKDNDTRKLLNDISNYELEVFKETVVAEVIFIPVGKEGNVAKRPLENGYFIPINGGSLSKDSFAILPEELHVVIRGGEIVLFSKKLNKRVVPRLSSAHNYFRSSLPLYQFLCSLQHQKPVLALAGLKYGQDGVKTPRIFFKNVIFKPATWNFKNGDYIDVIDGDTGLIGLKKLIQFWGIPRWIAVKEGDNELPIDTHDDYSLKILKGFFLRKNDVKLIEWLHFSKSLGSEAMFCNQIVLPVKNLQKIKPIELQQFDEIGLPIKTFLPGSSVLSIKIYCGVFSSDIVLRKLLKKLGEELVDSEWIHSYFFVRYQDPNYHLRIRYFLNTDKSNSFTYVLQAVTSLAEKLRKEECLWRLELVTYERELTRYSSFNIEFVERIFYHDSFCILQFDNNEDEFSETDRVLMAMANVDYWMNWLGFDLNKKSDFVNRMENSFSNEFEGVIDVKKINSLHGVFWESLYMLLNNESIKIFEIRNQKITAEMGKFKIPKLSDYNHILPDLIHMSQNRIFHSDQRVQEYIIYILLGKYYKRCKFTVSKK</sequence>
<dbReference type="NCBIfam" id="TIGR03891">
    <property type="entry name" value="thiopep_ocin"/>
    <property type="match status" value="1"/>
</dbReference>
<feature type="domain" description="Thiopeptide-type bacteriocin biosynthesis" evidence="2">
    <location>
        <begin position="737"/>
        <end position="993"/>
    </location>
</feature>
<organism evidence="3 4">
    <name type="scientific">Belliella marina</name>
    <dbReference type="NCBI Taxonomy" id="1644146"/>
    <lineage>
        <taxon>Bacteria</taxon>
        <taxon>Pseudomonadati</taxon>
        <taxon>Bacteroidota</taxon>
        <taxon>Cytophagia</taxon>
        <taxon>Cytophagales</taxon>
        <taxon>Cyclobacteriaceae</taxon>
        <taxon>Belliella</taxon>
    </lineage>
</organism>
<comment type="caution">
    <text evidence="3">The sequence shown here is derived from an EMBL/GenBank/DDBJ whole genome shotgun (WGS) entry which is preliminary data.</text>
</comment>
<evidence type="ECO:0000313" key="3">
    <source>
        <dbReference type="EMBL" id="MFD2033390.1"/>
    </source>
</evidence>
<dbReference type="RefSeq" id="WP_376882656.1">
    <property type="nucleotide sequence ID" value="NZ_JBHUHR010000001.1"/>
</dbReference>
<keyword evidence="4" id="KW-1185">Reference proteome</keyword>
<gene>
    <name evidence="3" type="ORF">ACFSKL_01240</name>
</gene>
<proteinExistence type="predicted"/>
<feature type="domain" description="Lantibiotic dehydratase N-terminal" evidence="1">
    <location>
        <begin position="34"/>
        <end position="670"/>
    </location>
</feature>
<reference evidence="4" key="1">
    <citation type="journal article" date="2019" name="Int. J. Syst. Evol. Microbiol.">
        <title>The Global Catalogue of Microorganisms (GCM) 10K type strain sequencing project: providing services to taxonomists for standard genome sequencing and annotation.</title>
        <authorList>
            <consortium name="The Broad Institute Genomics Platform"/>
            <consortium name="The Broad Institute Genome Sequencing Center for Infectious Disease"/>
            <person name="Wu L."/>
            <person name="Ma J."/>
        </authorList>
    </citation>
    <scope>NUCLEOTIDE SEQUENCE [LARGE SCALE GENOMIC DNA]</scope>
    <source>
        <strain evidence="4">CGMCC 1.15180</strain>
    </source>
</reference>